<dbReference type="PROSITE" id="PS50216">
    <property type="entry name" value="DHHC"/>
    <property type="match status" value="1"/>
</dbReference>
<keyword evidence="2 7" id="KW-0808">Transferase</keyword>
<proteinExistence type="inferred from homology"/>
<reference evidence="9 10" key="1">
    <citation type="submission" date="2014-11" db="EMBL/GenBank/DDBJ databases">
        <title>Genetic blueprint of the zoonotic pathogen Toxocara canis.</title>
        <authorList>
            <person name="Zhu X.-Q."/>
            <person name="Korhonen P.K."/>
            <person name="Cai H."/>
            <person name="Young N.D."/>
            <person name="Nejsum P."/>
            <person name="von Samson-Himmelstjerna G."/>
            <person name="Boag P.R."/>
            <person name="Tan P."/>
            <person name="Li Q."/>
            <person name="Min J."/>
            <person name="Yang Y."/>
            <person name="Wang X."/>
            <person name="Fang X."/>
            <person name="Hall R.S."/>
            <person name="Hofmann A."/>
            <person name="Sternberg P.W."/>
            <person name="Jex A.R."/>
            <person name="Gasser R.B."/>
        </authorList>
    </citation>
    <scope>NUCLEOTIDE SEQUENCE [LARGE SCALE GENOMIC DNA]</scope>
    <source>
        <strain evidence="9">PN_DK_2014</strain>
    </source>
</reference>
<comment type="caution">
    <text evidence="9">The sequence shown here is derived from an EMBL/GenBank/DDBJ whole genome shotgun (WGS) entry which is preliminary data.</text>
</comment>
<comment type="subcellular location">
    <subcellularLocation>
        <location evidence="1">Membrane</location>
        <topology evidence="1">Multi-pass membrane protein</topology>
    </subcellularLocation>
</comment>
<dbReference type="PANTHER" id="PTHR22883">
    <property type="entry name" value="ZINC FINGER DHHC DOMAIN CONTAINING PROTEIN"/>
    <property type="match status" value="1"/>
</dbReference>
<dbReference type="GO" id="GO:0005783">
    <property type="term" value="C:endoplasmic reticulum"/>
    <property type="evidence" value="ECO:0007669"/>
    <property type="project" value="TreeGrafter"/>
</dbReference>
<comment type="catalytic activity">
    <reaction evidence="7">
        <text>L-cysteinyl-[protein] + hexadecanoyl-CoA = S-hexadecanoyl-L-cysteinyl-[protein] + CoA</text>
        <dbReference type="Rhea" id="RHEA:36683"/>
        <dbReference type="Rhea" id="RHEA-COMP:10131"/>
        <dbReference type="Rhea" id="RHEA-COMP:11032"/>
        <dbReference type="ChEBI" id="CHEBI:29950"/>
        <dbReference type="ChEBI" id="CHEBI:57287"/>
        <dbReference type="ChEBI" id="CHEBI:57379"/>
        <dbReference type="ChEBI" id="CHEBI:74151"/>
        <dbReference type="EC" id="2.3.1.225"/>
    </reaction>
</comment>
<dbReference type="Proteomes" id="UP000031036">
    <property type="component" value="Unassembled WGS sequence"/>
</dbReference>
<evidence type="ECO:0000256" key="1">
    <source>
        <dbReference type="ARBA" id="ARBA00004141"/>
    </source>
</evidence>
<dbReference type="Pfam" id="PF01529">
    <property type="entry name" value="DHHC"/>
    <property type="match status" value="1"/>
</dbReference>
<evidence type="ECO:0000259" key="8">
    <source>
        <dbReference type="Pfam" id="PF01529"/>
    </source>
</evidence>
<dbReference type="InterPro" id="IPR039859">
    <property type="entry name" value="PFA4/ZDH16/20/ERF2-like"/>
</dbReference>
<organism evidence="9 10">
    <name type="scientific">Toxocara canis</name>
    <name type="common">Canine roundworm</name>
    <dbReference type="NCBI Taxonomy" id="6265"/>
    <lineage>
        <taxon>Eukaryota</taxon>
        <taxon>Metazoa</taxon>
        <taxon>Ecdysozoa</taxon>
        <taxon>Nematoda</taxon>
        <taxon>Chromadorea</taxon>
        <taxon>Rhabditida</taxon>
        <taxon>Spirurina</taxon>
        <taxon>Ascaridomorpha</taxon>
        <taxon>Ascaridoidea</taxon>
        <taxon>Toxocaridae</taxon>
        <taxon>Toxocara</taxon>
    </lineage>
</organism>
<evidence type="ECO:0000313" key="10">
    <source>
        <dbReference type="Proteomes" id="UP000031036"/>
    </source>
</evidence>
<keyword evidence="10" id="KW-1185">Reference proteome</keyword>
<sequence>MFYVGDFRECLRKVLRKRGPTLFFAYVYFFYGAYLIHVVPLIEDRYLRWANAIVPSFFLAMYQYCLLIAMFTPFPSPPKEYYLSKAKAQQIADDPEQAEEILREHIKQKNIILNELNEDGTVRYCKTCMCIRPDRAHHCSECATCMLRRDHHCALINSCVHQDNMKAYFLHLFYGSLYSLWTFATDFKFTYLDVPENRGQFWQVPFRAFWFAGSFSYFMCMQISLWPWIIYICIIPRNLLLRDKWNKACPYGNLGWKKNLCRVFGNNPLLWLVPTRGAYEYKQK</sequence>
<protein>
    <recommendedName>
        <fullName evidence="7">Palmitoyltransferase</fullName>
        <ecNumber evidence="7">2.3.1.225</ecNumber>
    </recommendedName>
</protein>
<dbReference type="EC" id="2.3.1.225" evidence="7"/>
<comment type="similarity">
    <text evidence="7">Belongs to the DHHC palmitoyltransferase family.</text>
</comment>
<dbReference type="EMBL" id="JPKZ01001120">
    <property type="protein sequence ID" value="KHN83948.1"/>
    <property type="molecule type" value="Genomic_DNA"/>
</dbReference>
<evidence type="ECO:0000256" key="5">
    <source>
        <dbReference type="ARBA" id="ARBA00023136"/>
    </source>
</evidence>
<dbReference type="OrthoDB" id="9909019at2759"/>
<name>A0A0B2VQR0_TOXCA</name>
<dbReference type="STRING" id="6265.A0A0B2VQR0"/>
<comment type="domain">
    <text evidence="7">The DHHC domain is required for palmitoyltransferase activity.</text>
</comment>
<keyword evidence="4 7" id="KW-1133">Transmembrane helix</keyword>
<dbReference type="InterPro" id="IPR001594">
    <property type="entry name" value="Palmitoyltrfase_DHHC"/>
</dbReference>
<evidence type="ECO:0000256" key="2">
    <source>
        <dbReference type="ARBA" id="ARBA00022679"/>
    </source>
</evidence>
<gene>
    <name evidence="9" type="primary">Zdhhc2</name>
    <name evidence="9" type="ORF">Tcan_15562</name>
</gene>
<feature type="domain" description="Palmitoyltransferase DHHC" evidence="8">
    <location>
        <begin position="123"/>
        <end position="243"/>
    </location>
</feature>
<keyword evidence="6 7" id="KW-0012">Acyltransferase</keyword>
<evidence type="ECO:0000256" key="3">
    <source>
        <dbReference type="ARBA" id="ARBA00022692"/>
    </source>
</evidence>
<evidence type="ECO:0000256" key="6">
    <source>
        <dbReference type="ARBA" id="ARBA00023315"/>
    </source>
</evidence>
<evidence type="ECO:0000256" key="4">
    <source>
        <dbReference type="ARBA" id="ARBA00022989"/>
    </source>
</evidence>
<dbReference type="GO" id="GO:0005794">
    <property type="term" value="C:Golgi apparatus"/>
    <property type="evidence" value="ECO:0007669"/>
    <property type="project" value="TreeGrafter"/>
</dbReference>
<dbReference type="GO" id="GO:0019706">
    <property type="term" value="F:protein-cysteine S-palmitoyltransferase activity"/>
    <property type="evidence" value="ECO:0007669"/>
    <property type="project" value="UniProtKB-EC"/>
</dbReference>
<keyword evidence="3 7" id="KW-0812">Transmembrane</keyword>
<feature type="transmembrane region" description="Helical" evidence="7">
    <location>
        <begin position="21"/>
        <end position="42"/>
    </location>
</feature>
<feature type="transmembrane region" description="Helical" evidence="7">
    <location>
        <begin position="48"/>
        <end position="71"/>
    </location>
</feature>
<dbReference type="GO" id="GO:0006612">
    <property type="term" value="P:protein targeting to membrane"/>
    <property type="evidence" value="ECO:0007669"/>
    <property type="project" value="TreeGrafter"/>
</dbReference>
<accession>A0A0B2VQR0</accession>
<evidence type="ECO:0000313" key="9">
    <source>
        <dbReference type="EMBL" id="KHN83948.1"/>
    </source>
</evidence>
<keyword evidence="5 7" id="KW-0472">Membrane</keyword>
<evidence type="ECO:0000256" key="7">
    <source>
        <dbReference type="RuleBase" id="RU079119"/>
    </source>
</evidence>
<feature type="transmembrane region" description="Helical" evidence="7">
    <location>
        <begin position="168"/>
        <end position="189"/>
    </location>
</feature>
<dbReference type="GO" id="GO:0016020">
    <property type="term" value="C:membrane"/>
    <property type="evidence" value="ECO:0007669"/>
    <property type="project" value="UniProtKB-SubCell"/>
</dbReference>
<feature type="transmembrane region" description="Helical" evidence="7">
    <location>
        <begin position="209"/>
        <end position="234"/>
    </location>
</feature>
<dbReference type="AlphaFoldDB" id="A0A0B2VQR0"/>